<sequence length="282" mass="31900">MDDVFVGSEAVRRGQLSSHRLRTDFRAIHPDIYLGNYAPPSLRTRSLAAWLWSGRRGVLAGLAAAALHGANWIDDDEPIELLWRNPHPPVGVITRNHRVQPDEVTRVAGLPVTTPARTAFDLARQLPTGKAVPRLDALMRATPFSPEDVLLLTKRYAGARGLRQLRTTLPLVDAGAASPKETWLRLLLIKAGLPIPTTQIPVRENWRPVAYLDMGWENYKVAAEYDGDQHRANRHQYVRDQDRLRRLEELGWIVVRVIAEDKPADVVRRVRKALIRRGLRDT</sequence>
<gene>
    <name evidence="1" type="ORF">AWC05_07550</name>
</gene>
<proteinExistence type="predicted"/>
<evidence type="ECO:0000313" key="2">
    <source>
        <dbReference type="Proteomes" id="UP000193010"/>
    </source>
</evidence>
<accession>A0A1X1TUU9</accession>
<reference evidence="1 2" key="1">
    <citation type="submission" date="2016-01" db="EMBL/GenBank/DDBJ databases">
        <title>The new phylogeny of the genus Mycobacterium.</title>
        <authorList>
            <person name="Tarcisio F."/>
            <person name="Conor M."/>
            <person name="Antonella G."/>
            <person name="Elisabetta G."/>
            <person name="Giulia F.S."/>
            <person name="Sara T."/>
            <person name="Anna F."/>
            <person name="Clotilde B."/>
            <person name="Roberto B."/>
            <person name="Veronica D.S."/>
            <person name="Fabio R."/>
            <person name="Monica P."/>
            <person name="Olivier J."/>
            <person name="Enrico T."/>
            <person name="Nicola S."/>
        </authorList>
    </citation>
    <scope>NUCLEOTIDE SEQUENCE [LARGE SCALE GENOMIC DNA]</scope>
    <source>
        <strain evidence="1 2">DSM 44852</strain>
    </source>
</reference>
<dbReference type="EMBL" id="LQOV01000034">
    <property type="protein sequence ID" value="ORV48361.1"/>
    <property type="molecule type" value="Genomic_DNA"/>
</dbReference>
<protein>
    <recommendedName>
        <fullName evidence="3">DUF559 domain-containing protein</fullName>
    </recommendedName>
</protein>
<dbReference type="STRING" id="292462.AWC05_07550"/>
<dbReference type="InterPro" id="IPR011335">
    <property type="entry name" value="Restrct_endonuc-II-like"/>
</dbReference>
<dbReference type="OrthoDB" id="3173471at2"/>
<name>A0A1X1TUU9_MYCFL</name>
<dbReference type="Gene3D" id="3.40.960.10">
    <property type="entry name" value="VSR Endonuclease"/>
    <property type="match status" value="1"/>
</dbReference>
<organism evidence="1 2">
    <name type="scientific">Mycobacterium florentinum</name>
    <dbReference type="NCBI Taxonomy" id="292462"/>
    <lineage>
        <taxon>Bacteria</taxon>
        <taxon>Bacillati</taxon>
        <taxon>Actinomycetota</taxon>
        <taxon>Actinomycetes</taxon>
        <taxon>Mycobacteriales</taxon>
        <taxon>Mycobacteriaceae</taxon>
        <taxon>Mycobacterium</taxon>
        <taxon>Mycobacterium simiae complex</taxon>
    </lineage>
</organism>
<dbReference type="Proteomes" id="UP000193010">
    <property type="component" value="Unassembled WGS sequence"/>
</dbReference>
<dbReference type="RefSeq" id="WP_085226760.1">
    <property type="nucleotide sequence ID" value="NZ_AP022576.1"/>
</dbReference>
<evidence type="ECO:0008006" key="3">
    <source>
        <dbReference type="Google" id="ProtNLM"/>
    </source>
</evidence>
<dbReference type="SUPFAM" id="SSF52980">
    <property type="entry name" value="Restriction endonuclease-like"/>
    <property type="match status" value="1"/>
</dbReference>
<keyword evidence="2" id="KW-1185">Reference proteome</keyword>
<dbReference type="AlphaFoldDB" id="A0A1X1TUU9"/>
<evidence type="ECO:0000313" key="1">
    <source>
        <dbReference type="EMBL" id="ORV48361.1"/>
    </source>
</evidence>
<comment type="caution">
    <text evidence="1">The sequence shown here is derived from an EMBL/GenBank/DDBJ whole genome shotgun (WGS) entry which is preliminary data.</text>
</comment>